<dbReference type="AlphaFoldDB" id="A0A9P4MCU0"/>
<comment type="caution">
    <text evidence="9">The sequence shown here is derived from an EMBL/GenBank/DDBJ whole genome shotgun (WGS) entry which is preliminary data.</text>
</comment>
<dbReference type="PANTHER" id="PTHR46206:SF2">
    <property type="entry name" value="CYTOCHROME P450 MONOOXYGENASE AUSG-RELATED"/>
    <property type="match status" value="1"/>
</dbReference>
<dbReference type="EMBL" id="ML978122">
    <property type="protein sequence ID" value="KAF2102792.1"/>
    <property type="molecule type" value="Genomic_DNA"/>
</dbReference>
<evidence type="ECO:0000256" key="5">
    <source>
        <dbReference type="ARBA" id="ARBA00023002"/>
    </source>
</evidence>
<reference evidence="9" key="1">
    <citation type="journal article" date="2020" name="Stud. Mycol.">
        <title>101 Dothideomycetes genomes: a test case for predicting lifestyles and emergence of pathogens.</title>
        <authorList>
            <person name="Haridas S."/>
            <person name="Albert R."/>
            <person name="Binder M."/>
            <person name="Bloem J."/>
            <person name="Labutti K."/>
            <person name="Salamov A."/>
            <person name="Andreopoulos B."/>
            <person name="Baker S."/>
            <person name="Barry K."/>
            <person name="Bills G."/>
            <person name="Bluhm B."/>
            <person name="Cannon C."/>
            <person name="Castanera R."/>
            <person name="Culley D."/>
            <person name="Daum C."/>
            <person name="Ezra D."/>
            <person name="Gonzalez J."/>
            <person name="Henrissat B."/>
            <person name="Kuo A."/>
            <person name="Liang C."/>
            <person name="Lipzen A."/>
            <person name="Lutzoni F."/>
            <person name="Magnuson J."/>
            <person name="Mondo S."/>
            <person name="Nolan M."/>
            <person name="Ohm R."/>
            <person name="Pangilinan J."/>
            <person name="Park H.-J."/>
            <person name="Ramirez L."/>
            <person name="Alfaro M."/>
            <person name="Sun H."/>
            <person name="Tritt A."/>
            <person name="Yoshinaga Y."/>
            <person name="Zwiers L.-H."/>
            <person name="Turgeon B."/>
            <person name="Goodwin S."/>
            <person name="Spatafora J."/>
            <person name="Crous P."/>
            <person name="Grigoriev I."/>
        </authorList>
    </citation>
    <scope>NUCLEOTIDE SEQUENCE</scope>
    <source>
        <strain evidence="9">CBS 133067</strain>
    </source>
</reference>
<dbReference type="OrthoDB" id="1844152at2759"/>
<dbReference type="GO" id="GO:0004497">
    <property type="term" value="F:monooxygenase activity"/>
    <property type="evidence" value="ECO:0007669"/>
    <property type="project" value="UniProtKB-KW"/>
</dbReference>
<dbReference type="Proteomes" id="UP000799772">
    <property type="component" value="Unassembled WGS sequence"/>
</dbReference>
<proteinExistence type="inferred from homology"/>
<keyword evidence="6 8" id="KW-0408">Iron</keyword>
<evidence type="ECO:0000313" key="9">
    <source>
        <dbReference type="EMBL" id="KAF2102792.1"/>
    </source>
</evidence>
<name>A0A9P4MCU0_9PEZI</name>
<dbReference type="InterPro" id="IPR002403">
    <property type="entry name" value="Cyt_P450_E_grp-IV"/>
</dbReference>
<dbReference type="CDD" id="cd11041">
    <property type="entry name" value="CYP503A1-like"/>
    <property type="match status" value="1"/>
</dbReference>
<dbReference type="PANTHER" id="PTHR46206">
    <property type="entry name" value="CYTOCHROME P450"/>
    <property type="match status" value="1"/>
</dbReference>
<dbReference type="InterPro" id="IPR001128">
    <property type="entry name" value="Cyt_P450"/>
</dbReference>
<evidence type="ECO:0000256" key="1">
    <source>
        <dbReference type="ARBA" id="ARBA00001971"/>
    </source>
</evidence>
<keyword evidence="7 9" id="KW-0503">Monooxygenase</keyword>
<evidence type="ECO:0000313" key="10">
    <source>
        <dbReference type="Proteomes" id="UP000799772"/>
    </source>
</evidence>
<evidence type="ECO:0000256" key="6">
    <source>
        <dbReference type="ARBA" id="ARBA00023004"/>
    </source>
</evidence>
<dbReference type="GO" id="GO:0020037">
    <property type="term" value="F:heme binding"/>
    <property type="evidence" value="ECO:0007669"/>
    <property type="project" value="InterPro"/>
</dbReference>
<gene>
    <name evidence="9" type="ORF">NA57DRAFT_52344</name>
</gene>
<evidence type="ECO:0000256" key="2">
    <source>
        <dbReference type="ARBA" id="ARBA00010617"/>
    </source>
</evidence>
<keyword evidence="10" id="KW-1185">Reference proteome</keyword>
<dbReference type="InterPro" id="IPR036396">
    <property type="entry name" value="Cyt_P450_sf"/>
</dbReference>
<evidence type="ECO:0000256" key="3">
    <source>
        <dbReference type="ARBA" id="ARBA00022617"/>
    </source>
</evidence>
<evidence type="ECO:0000256" key="7">
    <source>
        <dbReference type="ARBA" id="ARBA00023033"/>
    </source>
</evidence>
<protein>
    <submittedName>
        <fullName evidence="9">Cytochrome P450 monooxygenase</fullName>
    </submittedName>
</protein>
<organism evidence="9 10">
    <name type="scientific">Rhizodiscina lignyota</name>
    <dbReference type="NCBI Taxonomy" id="1504668"/>
    <lineage>
        <taxon>Eukaryota</taxon>
        <taxon>Fungi</taxon>
        <taxon>Dikarya</taxon>
        <taxon>Ascomycota</taxon>
        <taxon>Pezizomycotina</taxon>
        <taxon>Dothideomycetes</taxon>
        <taxon>Pleosporomycetidae</taxon>
        <taxon>Aulographales</taxon>
        <taxon>Rhizodiscinaceae</taxon>
        <taxon>Rhizodiscina</taxon>
    </lineage>
</organism>
<dbReference type="GO" id="GO:0005506">
    <property type="term" value="F:iron ion binding"/>
    <property type="evidence" value="ECO:0007669"/>
    <property type="project" value="InterPro"/>
</dbReference>
<dbReference type="GO" id="GO:0016705">
    <property type="term" value="F:oxidoreductase activity, acting on paired donors, with incorporation or reduction of molecular oxygen"/>
    <property type="evidence" value="ECO:0007669"/>
    <property type="project" value="InterPro"/>
</dbReference>
<accession>A0A9P4MCU0</accession>
<dbReference type="SUPFAM" id="SSF48264">
    <property type="entry name" value="Cytochrome P450"/>
    <property type="match status" value="1"/>
</dbReference>
<keyword evidence="3 8" id="KW-0349">Heme</keyword>
<comment type="similarity">
    <text evidence="2">Belongs to the cytochrome P450 family.</text>
</comment>
<evidence type="ECO:0000256" key="8">
    <source>
        <dbReference type="PIRSR" id="PIRSR602403-1"/>
    </source>
</evidence>
<feature type="binding site" description="axial binding residue" evidence="8">
    <location>
        <position position="261"/>
    </location>
    <ligand>
        <name>heme</name>
        <dbReference type="ChEBI" id="CHEBI:30413"/>
    </ligand>
    <ligandPart>
        <name>Fe</name>
        <dbReference type="ChEBI" id="CHEBI:18248"/>
    </ligandPart>
</feature>
<evidence type="ECO:0000256" key="4">
    <source>
        <dbReference type="ARBA" id="ARBA00022723"/>
    </source>
</evidence>
<keyword evidence="5" id="KW-0560">Oxidoreductase</keyword>
<keyword evidence="4 8" id="KW-0479">Metal-binding</keyword>
<sequence length="325" mass="37294">MRTAPDIVARLSARVFLGKDLARDPIWLKISVQYTIALMFAVRELRMCPHALRPYVHWFLPACFYLRRLGSKARKLMSAEVAKRKVIRQENLRNGIKNPKVSDTLGWMMDLAKDDPNFGYADTQLGLTFAAIHTTSDLLTKCIYNFLTYPKYIEPVRKEMIDVLSRRLEEDRPRLEGTAISGMARVAEEDVKLSDGTVIPKDASVKMFLDKHYDGSVYPNPEHFDGYRFLNLRNQPGQENNWQFVTTSAEHAGFGHGMQACPGRFFASNEVKIALVFLLLRYDFKLADENKPPKSMDLGMELVADPITKVMYRRREEELDLFSSS</sequence>
<dbReference type="Gene3D" id="1.10.630.10">
    <property type="entry name" value="Cytochrome P450"/>
    <property type="match status" value="1"/>
</dbReference>
<dbReference type="PRINTS" id="PR00465">
    <property type="entry name" value="EP450IV"/>
</dbReference>
<dbReference type="Pfam" id="PF00067">
    <property type="entry name" value="p450"/>
    <property type="match status" value="1"/>
</dbReference>
<comment type="cofactor">
    <cofactor evidence="1 8">
        <name>heme</name>
        <dbReference type="ChEBI" id="CHEBI:30413"/>
    </cofactor>
</comment>